<dbReference type="Proteomes" id="UP000054558">
    <property type="component" value="Unassembled WGS sequence"/>
</dbReference>
<dbReference type="Pfam" id="PF01593">
    <property type="entry name" value="Amino_oxidase"/>
    <property type="match status" value="1"/>
</dbReference>
<dbReference type="InterPro" id="IPR002937">
    <property type="entry name" value="Amino_oxidase"/>
</dbReference>
<sequence>MMATSAAQQALCSAPLSQMGGQVASRSRHLQTPVASGSSCSSFVGNALACQRRIKAPRRHLKAGARADLQTMVSDMSRAAPKGLFPPEPPKYTGPKLKVAIVGAGLAGMSTAVELLDQGHEVDLYESRPFIGGKVASFKDKDGNHIEMGLHVFFGCYNNLFRLMRKVGATDNLLLKEHTHQFINKGGNLGELDFRFITGAPFHGLKAFFTTNQLSTMDKVQNAIALATSPVVRALVDPEGAMRDIRNLDKVSFSDWFISHGGSRASITRMWDPIAYALGFIDCDNISARCMLTIFQFFATKTEASVLRMLAGSPQTGLHDPLIKYIEDKGGRFHVRWGCREVQYEEAADGSVRVTGLHMTKANQSEIVKADAYVAACDVPGIKRLLPTAWRRWPLFDNIYHLEGVPVITVQLRYNGWVTELQDQAKINQLARAEGLDNLLYSADADFSCFADLALTSPQDYYKPGEGSLLQCVLTPADPYMALPNEEIVAKVNEQVFNLFPSARNLSMTWHSVVKIGQSLYREAPGMDVFRPDQRTPIDNFFLAGSYTKQDYIDSMEGATLSGRQAAAKILESGADLAALREQLQQSLASSPAKDLATV</sequence>
<dbReference type="OrthoDB" id="5046242at2759"/>
<dbReference type="EMBL" id="DF236961">
    <property type="protein sequence ID" value="GAQ78360.1"/>
    <property type="molecule type" value="Genomic_DNA"/>
</dbReference>
<reference evidence="9 10" key="1">
    <citation type="journal article" date="2014" name="Nat. Commun.">
        <title>Klebsormidium flaccidum genome reveals primary factors for plant terrestrial adaptation.</title>
        <authorList>
            <person name="Hori K."/>
            <person name="Maruyama F."/>
            <person name="Fujisawa T."/>
            <person name="Togashi T."/>
            <person name="Yamamoto N."/>
            <person name="Seo M."/>
            <person name="Sato S."/>
            <person name="Yamada T."/>
            <person name="Mori H."/>
            <person name="Tajima N."/>
            <person name="Moriyama T."/>
            <person name="Ikeuchi M."/>
            <person name="Watanabe M."/>
            <person name="Wada H."/>
            <person name="Kobayashi K."/>
            <person name="Saito M."/>
            <person name="Masuda T."/>
            <person name="Sasaki-Sekimoto Y."/>
            <person name="Mashiguchi K."/>
            <person name="Awai K."/>
            <person name="Shimojima M."/>
            <person name="Masuda S."/>
            <person name="Iwai M."/>
            <person name="Nobusawa T."/>
            <person name="Narise T."/>
            <person name="Kondo S."/>
            <person name="Saito H."/>
            <person name="Sato R."/>
            <person name="Murakawa M."/>
            <person name="Ihara Y."/>
            <person name="Oshima-Yamada Y."/>
            <person name="Ohtaka K."/>
            <person name="Satoh M."/>
            <person name="Sonobe K."/>
            <person name="Ishii M."/>
            <person name="Ohtani R."/>
            <person name="Kanamori-Sato M."/>
            <person name="Honoki R."/>
            <person name="Miyazaki D."/>
            <person name="Mochizuki H."/>
            <person name="Umetsu J."/>
            <person name="Higashi K."/>
            <person name="Shibata D."/>
            <person name="Kamiya Y."/>
            <person name="Sato N."/>
            <person name="Nakamura Y."/>
            <person name="Tabata S."/>
            <person name="Ida S."/>
            <person name="Kurokawa K."/>
            <person name="Ohta H."/>
        </authorList>
    </citation>
    <scope>NUCLEOTIDE SEQUENCE [LARGE SCALE GENOMIC DNA]</scope>
    <source>
        <strain evidence="9 10">NIES-2285</strain>
    </source>
</reference>
<evidence type="ECO:0000256" key="2">
    <source>
        <dbReference type="ARBA" id="ARBA00004900"/>
    </source>
</evidence>
<dbReference type="SUPFAM" id="SSF51905">
    <property type="entry name" value="FAD/NAD(P)-binding domain"/>
    <property type="match status" value="1"/>
</dbReference>
<keyword evidence="7" id="KW-0150">Chloroplast</keyword>
<comment type="function">
    <text evidence="7">Catalyzes the conversion of zeta-carotene to lycopene via the intermediary of neurosporene. It carries out two consecutive desaturations (introduction of double bonds) at positions C-7 and C-7'.</text>
</comment>
<comment type="subcellular location">
    <subcellularLocation>
        <location evidence="7">Plastid</location>
        <location evidence="7">Chloroplast</location>
    </subcellularLocation>
    <subcellularLocation>
        <location evidence="7">Plastid</location>
        <location evidence="7">Chromoplast</location>
    </subcellularLocation>
</comment>
<dbReference type="GO" id="GO:0016117">
    <property type="term" value="P:carotenoid biosynthetic process"/>
    <property type="evidence" value="ECO:0007669"/>
    <property type="project" value="UniProtKB-KW"/>
</dbReference>
<comment type="catalytic activity">
    <reaction evidence="1 7">
        <text>9,9'-di-cis-zeta-carotene + 2 a quinone = 7,7',9,9'-tetra-cis-lycopene + 2 a quinol</text>
        <dbReference type="Rhea" id="RHEA:30955"/>
        <dbReference type="ChEBI" id="CHEBI:24646"/>
        <dbReference type="ChEBI" id="CHEBI:48716"/>
        <dbReference type="ChEBI" id="CHEBI:62466"/>
        <dbReference type="ChEBI" id="CHEBI:132124"/>
        <dbReference type="EC" id="1.3.5.6"/>
    </reaction>
</comment>
<dbReference type="PANTHER" id="PTHR42923:SF41">
    <property type="entry name" value="ZETA-CAROTENE DESATURASE, CHLOROPLASTIC_CHROMOPLASTIC"/>
    <property type="match status" value="1"/>
</dbReference>
<dbReference type="GO" id="GO:0016719">
    <property type="term" value="F:9,9'-di-cis-zeta-carotene desaturase activity"/>
    <property type="evidence" value="ECO:0007669"/>
    <property type="project" value="UniProtKB-EC"/>
</dbReference>
<evidence type="ECO:0000313" key="10">
    <source>
        <dbReference type="Proteomes" id="UP000054558"/>
    </source>
</evidence>
<dbReference type="FunFam" id="3.50.50.60:FF:000111">
    <property type="entry name" value="Zeta-carotene desaturase"/>
    <property type="match status" value="1"/>
</dbReference>
<dbReference type="STRING" id="105231.A0A1Y1HIN2"/>
<dbReference type="PRINTS" id="PR00419">
    <property type="entry name" value="ADXRDTASE"/>
</dbReference>
<evidence type="ECO:0000256" key="7">
    <source>
        <dbReference type="RuleBase" id="RU362008"/>
    </source>
</evidence>
<dbReference type="GO" id="GO:0016491">
    <property type="term" value="F:oxidoreductase activity"/>
    <property type="evidence" value="ECO:0000318"/>
    <property type="project" value="GO_Central"/>
</dbReference>
<keyword evidence="7" id="KW-0934">Plastid</keyword>
<accession>A0A1Y1HIN2</accession>
<dbReference type="Gene3D" id="3.50.50.60">
    <property type="entry name" value="FAD/NAD(P)-binding domain"/>
    <property type="match status" value="2"/>
</dbReference>
<dbReference type="AlphaFoldDB" id="A0A1Y1HIN2"/>
<dbReference type="InterPro" id="IPR036188">
    <property type="entry name" value="FAD/NAD-bd_sf"/>
</dbReference>
<proteinExistence type="inferred from homology"/>
<evidence type="ECO:0000259" key="8">
    <source>
        <dbReference type="Pfam" id="PF01593"/>
    </source>
</evidence>
<dbReference type="GO" id="GO:0009509">
    <property type="term" value="C:chromoplast"/>
    <property type="evidence" value="ECO:0007669"/>
    <property type="project" value="UniProtKB-SubCell"/>
</dbReference>
<feature type="domain" description="Amine oxidase" evidence="8">
    <location>
        <begin position="106"/>
        <end position="571"/>
    </location>
</feature>
<evidence type="ECO:0000256" key="3">
    <source>
        <dbReference type="ARBA" id="ARBA00010192"/>
    </source>
</evidence>
<dbReference type="InterPro" id="IPR050464">
    <property type="entry name" value="Zeta_carotene_desat/Oxidored"/>
</dbReference>
<evidence type="ECO:0000256" key="6">
    <source>
        <dbReference type="ARBA" id="ARBA00023002"/>
    </source>
</evidence>
<evidence type="ECO:0000313" key="9">
    <source>
        <dbReference type="EMBL" id="GAQ78360.1"/>
    </source>
</evidence>
<dbReference type="GO" id="GO:0009507">
    <property type="term" value="C:chloroplast"/>
    <property type="evidence" value="ECO:0007669"/>
    <property type="project" value="UniProtKB-SubCell"/>
</dbReference>
<keyword evidence="6 7" id="KW-0560">Oxidoreductase</keyword>
<comment type="similarity">
    <text evidence="3 7">Belongs to the zeta carotene desaturase family.</text>
</comment>
<keyword evidence="10" id="KW-1185">Reference proteome</keyword>
<dbReference type="PANTHER" id="PTHR42923">
    <property type="entry name" value="PROTOPORPHYRINOGEN OXIDASE"/>
    <property type="match status" value="1"/>
</dbReference>
<organism evidence="9 10">
    <name type="scientific">Klebsormidium nitens</name>
    <name type="common">Green alga</name>
    <name type="synonym">Ulothrix nitens</name>
    <dbReference type="NCBI Taxonomy" id="105231"/>
    <lineage>
        <taxon>Eukaryota</taxon>
        <taxon>Viridiplantae</taxon>
        <taxon>Streptophyta</taxon>
        <taxon>Klebsormidiophyceae</taxon>
        <taxon>Klebsormidiales</taxon>
        <taxon>Klebsormidiaceae</taxon>
        <taxon>Klebsormidium</taxon>
    </lineage>
</organism>
<dbReference type="EC" id="1.3.5.6" evidence="7"/>
<dbReference type="UniPathway" id="UPA00803"/>
<dbReference type="NCBIfam" id="TIGR02732">
    <property type="entry name" value="zeta_caro_desat"/>
    <property type="match status" value="1"/>
</dbReference>
<keyword evidence="4 7" id="KW-0125">Carotenoid biosynthesis</keyword>
<evidence type="ECO:0000256" key="1">
    <source>
        <dbReference type="ARBA" id="ARBA00000914"/>
    </source>
</evidence>
<dbReference type="InterPro" id="IPR014103">
    <property type="entry name" value="Zeta_caro_desat"/>
</dbReference>
<comment type="pathway">
    <text evidence="2 7">Carotenoid biosynthesis; lycopene biosynthesis.</text>
</comment>
<protein>
    <recommendedName>
        <fullName evidence="7">Zeta-carotene desaturase</fullName>
        <ecNumber evidence="7">1.3.5.6</ecNumber>
    </recommendedName>
    <alternativeName>
        <fullName evidence="7">9,9'-di-cis-zeta-carotene desaturase</fullName>
    </alternativeName>
</protein>
<keyword evidence="5 7" id="KW-0957">Chromoplast</keyword>
<gene>
    <name evidence="9" type="ORF">KFL_000120080</name>
</gene>
<name>A0A1Y1HIN2_KLENI</name>
<evidence type="ECO:0000256" key="5">
    <source>
        <dbReference type="ARBA" id="ARBA00022904"/>
    </source>
</evidence>
<evidence type="ECO:0000256" key="4">
    <source>
        <dbReference type="ARBA" id="ARBA00022746"/>
    </source>
</evidence>
<dbReference type="OMA" id="LNMTWYS"/>